<proteinExistence type="predicted"/>
<dbReference type="RefSeq" id="WP_132127951.1">
    <property type="nucleotide sequence ID" value="NZ_CP042432.1"/>
</dbReference>
<comment type="caution">
    <text evidence="2">The sequence shown here is derived from an EMBL/GenBank/DDBJ whole genome shotgun (WGS) entry which is preliminary data.</text>
</comment>
<evidence type="ECO:0000256" key="1">
    <source>
        <dbReference type="SAM" id="Phobius"/>
    </source>
</evidence>
<name>A0A4R3KTZ6_9SPHI</name>
<evidence type="ECO:0000313" key="2">
    <source>
        <dbReference type="EMBL" id="TCS88829.1"/>
    </source>
</evidence>
<feature type="transmembrane region" description="Helical" evidence="1">
    <location>
        <begin position="7"/>
        <end position="25"/>
    </location>
</feature>
<dbReference type="AlphaFoldDB" id="A0A4R3KTZ6"/>
<evidence type="ECO:0000313" key="3">
    <source>
        <dbReference type="Proteomes" id="UP000295807"/>
    </source>
</evidence>
<reference evidence="2 3" key="1">
    <citation type="submission" date="2019-03" db="EMBL/GenBank/DDBJ databases">
        <title>Genomic Encyclopedia of Type Strains, Phase IV (KMG-IV): sequencing the most valuable type-strain genomes for metagenomic binning, comparative biology and taxonomic classification.</title>
        <authorList>
            <person name="Goeker M."/>
        </authorList>
    </citation>
    <scope>NUCLEOTIDE SEQUENCE [LARGE SCALE GENOMIC DNA]</scope>
    <source>
        <strain evidence="2 3">DSM 21100</strain>
    </source>
</reference>
<keyword evidence="1" id="KW-0472">Membrane</keyword>
<dbReference type="Proteomes" id="UP000295807">
    <property type="component" value="Unassembled WGS sequence"/>
</dbReference>
<keyword evidence="3" id="KW-1185">Reference proteome</keyword>
<feature type="transmembrane region" description="Helical" evidence="1">
    <location>
        <begin position="31"/>
        <end position="53"/>
    </location>
</feature>
<organism evidence="2 3">
    <name type="scientific">Anseongella ginsenosidimutans</name>
    <dbReference type="NCBI Taxonomy" id="496056"/>
    <lineage>
        <taxon>Bacteria</taxon>
        <taxon>Pseudomonadati</taxon>
        <taxon>Bacteroidota</taxon>
        <taxon>Sphingobacteriia</taxon>
        <taxon>Sphingobacteriales</taxon>
        <taxon>Sphingobacteriaceae</taxon>
        <taxon>Anseongella</taxon>
    </lineage>
</organism>
<keyword evidence="1" id="KW-1133">Transmembrane helix</keyword>
<sequence length="62" mass="6769">MEKKHIRLILFAVAAGVVYLSYGLYQKVGKLGTSEILVIAVTAAAALLILWIVNNLQKKKAD</sequence>
<dbReference type="EMBL" id="SMAD01000002">
    <property type="protein sequence ID" value="TCS88829.1"/>
    <property type="molecule type" value="Genomic_DNA"/>
</dbReference>
<gene>
    <name evidence="2" type="ORF">EDD80_10219</name>
</gene>
<accession>A0A4R3KTZ6</accession>
<protein>
    <submittedName>
        <fullName evidence="2">Uncharacterized protein</fullName>
    </submittedName>
</protein>
<keyword evidence="1" id="KW-0812">Transmembrane</keyword>